<keyword evidence="4" id="KW-1185">Reference proteome</keyword>
<dbReference type="Proteomes" id="UP001595823">
    <property type="component" value="Unassembled WGS sequence"/>
</dbReference>
<dbReference type="RefSeq" id="WP_380622320.1">
    <property type="nucleotide sequence ID" value="NZ_JBHSDK010000019.1"/>
</dbReference>
<reference evidence="4" key="1">
    <citation type="journal article" date="2019" name="Int. J. Syst. Evol. Microbiol.">
        <title>The Global Catalogue of Microorganisms (GCM) 10K type strain sequencing project: providing services to taxonomists for standard genome sequencing and annotation.</title>
        <authorList>
            <consortium name="The Broad Institute Genomics Platform"/>
            <consortium name="The Broad Institute Genome Sequencing Center for Infectious Disease"/>
            <person name="Wu L."/>
            <person name="Ma J."/>
        </authorList>
    </citation>
    <scope>NUCLEOTIDE SEQUENCE [LARGE SCALE GENOMIC DNA]</scope>
    <source>
        <strain evidence="4">IBRC-M 10908</strain>
    </source>
</reference>
<protein>
    <submittedName>
        <fullName evidence="3">DUF3093 domain-containing protein</fullName>
    </submittedName>
</protein>
<feature type="compositionally biased region" description="Basic and acidic residues" evidence="1">
    <location>
        <begin position="171"/>
        <end position="187"/>
    </location>
</feature>
<dbReference type="InterPro" id="IPR021443">
    <property type="entry name" value="DUF3093"/>
</dbReference>
<sequence>MADNSASFRETLMPPWWGWIAGALLGLGAGLIFYMGGNVWYRLLPLAVFPVVVLIGMWWLGRLAVSVSDEASGEGAEDWDGAWFHVDDAKLPAWAIGEVEVLRGHALSDMLSVGAHPLGFVVQRPWCRAAVLVRLADEDDPTPYWIVSSRRPEELAEALAAVRDAAGPRPEPGRSARTGREPRLEKA</sequence>
<name>A0ABV8U157_9ACTN</name>
<dbReference type="Pfam" id="PF11292">
    <property type="entry name" value="DUF3093"/>
    <property type="match status" value="1"/>
</dbReference>
<evidence type="ECO:0000256" key="2">
    <source>
        <dbReference type="SAM" id="Phobius"/>
    </source>
</evidence>
<dbReference type="EMBL" id="JBHSDK010000019">
    <property type="protein sequence ID" value="MFC4336413.1"/>
    <property type="molecule type" value="Genomic_DNA"/>
</dbReference>
<feature type="region of interest" description="Disordered" evidence="1">
    <location>
        <begin position="162"/>
        <end position="187"/>
    </location>
</feature>
<organism evidence="3 4">
    <name type="scientific">Salininema proteolyticum</name>
    <dbReference type="NCBI Taxonomy" id="1607685"/>
    <lineage>
        <taxon>Bacteria</taxon>
        <taxon>Bacillati</taxon>
        <taxon>Actinomycetota</taxon>
        <taxon>Actinomycetes</taxon>
        <taxon>Glycomycetales</taxon>
        <taxon>Glycomycetaceae</taxon>
        <taxon>Salininema</taxon>
    </lineage>
</organism>
<accession>A0ABV8U157</accession>
<evidence type="ECO:0000313" key="4">
    <source>
        <dbReference type="Proteomes" id="UP001595823"/>
    </source>
</evidence>
<gene>
    <name evidence="3" type="ORF">ACFPET_14515</name>
</gene>
<feature type="transmembrane region" description="Helical" evidence="2">
    <location>
        <begin position="16"/>
        <end position="36"/>
    </location>
</feature>
<proteinExistence type="predicted"/>
<keyword evidence="2" id="KW-0812">Transmembrane</keyword>
<keyword evidence="2" id="KW-0472">Membrane</keyword>
<evidence type="ECO:0000256" key="1">
    <source>
        <dbReference type="SAM" id="MobiDB-lite"/>
    </source>
</evidence>
<evidence type="ECO:0000313" key="3">
    <source>
        <dbReference type="EMBL" id="MFC4336413.1"/>
    </source>
</evidence>
<keyword evidence="2" id="KW-1133">Transmembrane helix</keyword>
<feature type="transmembrane region" description="Helical" evidence="2">
    <location>
        <begin position="43"/>
        <end position="61"/>
    </location>
</feature>
<comment type="caution">
    <text evidence="3">The sequence shown here is derived from an EMBL/GenBank/DDBJ whole genome shotgun (WGS) entry which is preliminary data.</text>
</comment>